<feature type="binding site" evidence="17">
    <location>
        <position position="67"/>
    </location>
    <ligand>
        <name>[4Fe-4S] cluster</name>
        <dbReference type="ChEBI" id="CHEBI:49883"/>
        <note>4Fe-4S-S-AdoMet</note>
    </ligand>
</feature>
<keyword evidence="11 15" id="KW-0411">Iron-sulfur</keyword>
<evidence type="ECO:0000256" key="12">
    <source>
        <dbReference type="ARBA" id="ARBA00023244"/>
    </source>
</evidence>
<feature type="binding site" evidence="17">
    <location>
        <position position="70"/>
    </location>
    <ligand>
        <name>[4Fe-4S] cluster</name>
        <dbReference type="ChEBI" id="CHEBI:49883"/>
        <note>4Fe-4S-S-AdoMet</note>
    </ligand>
</feature>
<dbReference type="PROSITE" id="PS51918">
    <property type="entry name" value="RADICAL_SAM"/>
    <property type="match status" value="1"/>
</dbReference>
<evidence type="ECO:0000256" key="8">
    <source>
        <dbReference type="ARBA" id="ARBA00022723"/>
    </source>
</evidence>
<evidence type="ECO:0000259" key="18">
    <source>
        <dbReference type="PROSITE" id="PS51918"/>
    </source>
</evidence>
<dbReference type="InterPro" id="IPR007197">
    <property type="entry name" value="rSAM"/>
</dbReference>
<feature type="binding site" evidence="16">
    <location>
        <position position="333"/>
    </location>
    <ligand>
        <name>S-adenosyl-L-methionine</name>
        <dbReference type="ChEBI" id="CHEBI:59789"/>
        <label>1</label>
    </ligand>
</feature>
<dbReference type="GO" id="GO:0051539">
    <property type="term" value="F:4 iron, 4 sulfur cluster binding"/>
    <property type="evidence" value="ECO:0007669"/>
    <property type="project" value="UniProtKB-KW"/>
</dbReference>
<dbReference type="InterPro" id="IPR010723">
    <property type="entry name" value="HemN_C"/>
</dbReference>
<dbReference type="RefSeq" id="WP_135795207.1">
    <property type="nucleotide sequence ID" value="NZ_CP032096.1"/>
</dbReference>
<keyword evidence="10 15" id="KW-0408">Iron</keyword>
<feature type="binding site" evidence="16">
    <location>
        <position position="57"/>
    </location>
    <ligand>
        <name>S-adenosyl-L-methionine</name>
        <dbReference type="ChEBI" id="CHEBI:59789"/>
        <label>1</label>
    </ligand>
</feature>
<keyword evidence="8 15" id="KW-0479">Metal-binding</keyword>
<evidence type="ECO:0000256" key="5">
    <source>
        <dbReference type="ARBA" id="ARBA00022485"/>
    </source>
</evidence>
<dbReference type="InterPro" id="IPR023404">
    <property type="entry name" value="rSAM_horseshoe"/>
</dbReference>
<comment type="pathway">
    <text evidence="2 15">Porphyrin-containing compound metabolism; protoporphyrin-IX biosynthesis; protoporphyrinogen-IX from coproporphyrinogen-III (AdoMet route): step 1/1.</text>
</comment>
<feature type="binding site" evidence="17">
    <location>
        <position position="63"/>
    </location>
    <ligand>
        <name>[4Fe-4S] cluster</name>
        <dbReference type="ChEBI" id="CHEBI:49883"/>
        <note>4Fe-4S-S-AdoMet</note>
    </ligand>
</feature>
<dbReference type="NCBIfam" id="TIGR00538">
    <property type="entry name" value="hemN"/>
    <property type="match status" value="1"/>
</dbReference>
<dbReference type="SFLD" id="SFLDS00029">
    <property type="entry name" value="Radical_SAM"/>
    <property type="match status" value="1"/>
</dbReference>
<evidence type="ECO:0000313" key="19">
    <source>
        <dbReference type="EMBL" id="QBZ82502.1"/>
    </source>
</evidence>
<dbReference type="CDD" id="cd01335">
    <property type="entry name" value="Radical_SAM"/>
    <property type="match status" value="1"/>
</dbReference>
<dbReference type="Gene3D" id="3.80.30.20">
    <property type="entry name" value="tm_1862 like domain"/>
    <property type="match status" value="1"/>
</dbReference>
<comment type="subcellular location">
    <subcellularLocation>
        <location evidence="1 15">Cytoplasm</location>
    </subcellularLocation>
</comment>
<feature type="binding site" evidence="16">
    <location>
        <begin position="69"/>
        <end position="71"/>
    </location>
    <ligand>
        <name>S-adenosyl-L-methionine</name>
        <dbReference type="ChEBI" id="CHEBI:59789"/>
        <label>2</label>
    </ligand>
</feature>
<keyword evidence="7 15" id="KW-0949">S-adenosyl-L-methionine</keyword>
<dbReference type="SMART" id="SM00729">
    <property type="entry name" value="Elp3"/>
    <property type="match status" value="1"/>
</dbReference>
<evidence type="ECO:0000256" key="11">
    <source>
        <dbReference type="ARBA" id="ARBA00023014"/>
    </source>
</evidence>
<evidence type="ECO:0000256" key="10">
    <source>
        <dbReference type="ARBA" id="ARBA00023004"/>
    </source>
</evidence>
<evidence type="ECO:0000256" key="16">
    <source>
        <dbReference type="PIRSR" id="PIRSR000167-1"/>
    </source>
</evidence>
<dbReference type="FunFam" id="3.80.30.20:FF:000012">
    <property type="entry name" value="Coproporphyrinogen-III oxidase"/>
    <property type="match status" value="1"/>
</dbReference>
<dbReference type="PIRSF" id="PIRSF000167">
    <property type="entry name" value="HemN"/>
    <property type="match status" value="1"/>
</dbReference>
<evidence type="ECO:0000256" key="6">
    <source>
        <dbReference type="ARBA" id="ARBA00022490"/>
    </source>
</evidence>
<evidence type="ECO:0000256" key="9">
    <source>
        <dbReference type="ARBA" id="ARBA00023002"/>
    </source>
</evidence>
<dbReference type="InterPro" id="IPR006638">
    <property type="entry name" value="Elp3/MiaA/NifB-like_rSAM"/>
</dbReference>
<dbReference type="SFLD" id="SFLDG01082">
    <property type="entry name" value="B12-binding_domain_containing"/>
    <property type="match status" value="1"/>
</dbReference>
<dbReference type="GO" id="GO:0006782">
    <property type="term" value="P:protoporphyrinogen IX biosynthetic process"/>
    <property type="evidence" value="ECO:0007669"/>
    <property type="project" value="UniProtKB-UniPathway"/>
</dbReference>
<comment type="function">
    <text evidence="13">Involved in the heme biosynthesis. Catalyzes the anaerobic oxidative decarboxylation of propionate groups of rings A and B of coproporphyrinogen III to yield the vinyl groups in protoporphyrinogen IX.</text>
</comment>
<dbReference type="OrthoDB" id="9808022at2"/>
<dbReference type="InterPro" id="IPR004558">
    <property type="entry name" value="Coprogen_oxidase_HemN"/>
</dbReference>
<keyword evidence="20" id="KW-1185">Reference proteome</keyword>
<accession>A0A4P7NZV2</accession>
<dbReference type="EC" id="1.3.98.3" evidence="15"/>
<evidence type="ECO:0000256" key="3">
    <source>
        <dbReference type="ARBA" id="ARBA00005493"/>
    </source>
</evidence>
<dbReference type="Pfam" id="PF04055">
    <property type="entry name" value="Radical_SAM"/>
    <property type="match status" value="1"/>
</dbReference>
<dbReference type="EMBL" id="CP032096">
    <property type="protein sequence ID" value="QBZ82502.1"/>
    <property type="molecule type" value="Genomic_DNA"/>
</dbReference>
<dbReference type="SUPFAM" id="SSF102114">
    <property type="entry name" value="Radical SAM enzymes"/>
    <property type="match status" value="1"/>
</dbReference>
<dbReference type="PANTHER" id="PTHR13932:SF6">
    <property type="entry name" value="OXYGEN-INDEPENDENT COPROPORPHYRINOGEN III OXIDASE"/>
    <property type="match status" value="1"/>
</dbReference>
<evidence type="ECO:0000256" key="17">
    <source>
        <dbReference type="PIRSR" id="PIRSR000167-2"/>
    </source>
</evidence>
<dbReference type="UniPathway" id="UPA00251">
    <property type="reaction ID" value="UER00323"/>
</dbReference>
<dbReference type="PANTHER" id="PTHR13932">
    <property type="entry name" value="COPROPORPHYRINIGEN III OXIDASE"/>
    <property type="match status" value="1"/>
</dbReference>
<feature type="binding site" evidence="16">
    <location>
        <position position="176"/>
    </location>
    <ligand>
        <name>S-adenosyl-L-methionine</name>
        <dbReference type="ChEBI" id="CHEBI:59789"/>
        <label>2</label>
    </ligand>
</feature>
<keyword evidence="5 15" id="KW-0004">4Fe-4S</keyword>
<dbReference type="InterPro" id="IPR034505">
    <property type="entry name" value="Coproporphyrinogen-III_oxidase"/>
</dbReference>
<evidence type="ECO:0000313" key="20">
    <source>
        <dbReference type="Proteomes" id="UP000296201"/>
    </source>
</evidence>
<feature type="binding site" evidence="16">
    <location>
        <position position="213"/>
    </location>
    <ligand>
        <name>S-adenosyl-L-methionine</name>
        <dbReference type="ChEBI" id="CHEBI:59789"/>
        <label>2</label>
    </ligand>
</feature>
<keyword evidence="9 15" id="KW-0560">Oxidoreductase</keyword>
<feature type="binding site" evidence="16">
    <location>
        <begin position="115"/>
        <end position="116"/>
    </location>
    <ligand>
        <name>S-adenosyl-L-methionine</name>
        <dbReference type="ChEBI" id="CHEBI:59789"/>
        <label>2</label>
    </ligand>
</feature>
<keyword evidence="12 15" id="KW-0627">Porphyrin biosynthesis</keyword>
<evidence type="ECO:0000256" key="13">
    <source>
        <dbReference type="ARBA" id="ARBA00024295"/>
    </source>
</evidence>
<evidence type="ECO:0000256" key="1">
    <source>
        <dbReference type="ARBA" id="ARBA00004496"/>
    </source>
</evidence>
<feature type="binding site" evidence="16">
    <location>
        <position position="114"/>
    </location>
    <ligand>
        <name>S-adenosyl-L-methionine</name>
        <dbReference type="ChEBI" id="CHEBI:59789"/>
        <label>1</label>
    </ligand>
</feature>
<dbReference type="GO" id="GO:0005737">
    <property type="term" value="C:cytoplasm"/>
    <property type="evidence" value="ECO:0007669"/>
    <property type="project" value="UniProtKB-SubCell"/>
</dbReference>
<dbReference type="FunFam" id="1.10.10.920:FF:000001">
    <property type="entry name" value="Coproporphyrinogen-III oxidase"/>
    <property type="match status" value="1"/>
</dbReference>
<evidence type="ECO:0000256" key="7">
    <source>
        <dbReference type="ARBA" id="ARBA00022691"/>
    </source>
</evidence>
<gene>
    <name evidence="19" type="primary">hemN_2</name>
    <name evidence="19" type="ORF">GHNINEIG_00532</name>
</gene>
<name>A0A4P7NZV2_9GAMM</name>
<evidence type="ECO:0000256" key="4">
    <source>
        <dbReference type="ARBA" id="ARBA00011245"/>
    </source>
</evidence>
<evidence type="ECO:0000256" key="2">
    <source>
        <dbReference type="ARBA" id="ARBA00004785"/>
    </source>
</evidence>
<feature type="binding site" evidence="16">
    <location>
        <position position="188"/>
    </location>
    <ligand>
        <name>S-adenosyl-L-methionine</name>
        <dbReference type="ChEBI" id="CHEBI:59789"/>
        <label>2</label>
    </ligand>
</feature>
<dbReference type="Gene3D" id="1.10.10.920">
    <property type="match status" value="1"/>
</dbReference>
<proteinExistence type="inferred from homology"/>
<comment type="subunit">
    <text evidence="4">Monomer.</text>
</comment>
<dbReference type="GO" id="GO:0004109">
    <property type="term" value="F:coproporphyrinogen oxidase activity"/>
    <property type="evidence" value="ECO:0007669"/>
    <property type="project" value="InterPro"/>
</dbReference>
<dbReference type="InterPro" id="IPR058240">
    <property type="entry name" value="rSAM_sf"/>
</dbReference>
<evidence type="ECO:0000256" key="14">
    <source>
        <dbReference type="ARBA" id="ARBA00048321"/>
    </source>
</evidence>
<protein>
    <recommendedName>
        <fullName evidence="15">Coproporphyrinogen-III oxidase</fullName>
        <ecNumber evidence="15">1.3.98.3</ecNumber>
    </recommendedName>
</protein>
<dbReference type="AlphaFoldDB" id="A0A4P7NZV2"/>
<comment type="catalytic activity">
    <reaction evidence="14 15">
        <text>coproporphyrinogen III + 2 S-adenosyl-L-methionine = protoporphyrinogen IX + 2 5'-deoxyadenosine + 2 L-methionine + 2 CO2</text>
        <dbReference type="Rhea" id="RHEA:15425"/>
        <dbReference type="ChEBI" id="CHEBI:16526"/>
        <dbReference type="ChEBI" id="CHEBI:17319"/>
        <dbReference type="ChEBI" id="CHEBI:57307"/>
        <dbReference type="ChEBI" id="CHEBI:57309"/>
        <dbReference type="ChEBI" id="CHEBI:57844"/>
        <dbReference type="ChEBI" id="CHEBI:59789"/>
        <dbReference type="EC" id="1.3.98.3"/>
    </reaction>
</comment>
<keyword evidence="6 15" id="KW-0963">Cytoplasm</keyword>
<sequence>MEQSIRFDEDLIKRYNQSGPRYTSYPTAVQFDETFGVADYQAAAERSNASDRNLSLYFHIPFCDTVCFFCACNKVWTRDRSKTTPYLARLYQEIEMQAKLFDSNRKVDQLHWGGGTPTFINMDEMRELMAVTRQHFNLHDDDSGEYSIEIDPREANKESVKLLRELGFNRMSLGVQDFDPKVQKAVNRIQTEAQTFEVLEGAREAGFMSVNVDLIYGLPHQTEAGFMATLDKVLEVAPDRFSIFNYAHMPSMFPTQKKMNEADMPSPDEKLAILHATTNRLLEAGYVYIGMDHFAKPDDELAIAQRNETLYRNFQGYSTHAECDLIGMGATSISLINNTYAQNYKSLNDYYQAIDAGHLAVFRGVELTEDDELRRDVITRLISHFHLNFNSIEAQWGIVFKEYFEQEMNALAPMIEDGLVELSDSDLYVTAAGRLLIRNICMAFDAYLKQGTQNRFSKVI</sequence>
<evidence type="ECO:0000256" key="15">
    <source>
        <dbReference type="PIRNR" id="PIRNR000167"/>
    </source>
</evidence>
<feature type="binding site" evidence="16">
    <location>
        <position position="247"/>
    </location>
    <ligand>
        <name>S-adenosyl-L-methionine</name>
        <dbReference type="ChEBI" id="CHEBI:59789"/>
        <label>2</label>
    </ligand>
</feature>
<dbReference type="Proteomes" id="UP000296201">
    <property type="component" value="Chromosome"/>
</dbReference>
<dbReference type="Pfam" id="PF06969">
    <property type="entry name" value="HemN_C"/>
    <property type="match status" value="1"/>
</dbReference>
<dbReference type="SFLD" id="SFLDG01065">
    <property type="entry name" value="anaerobic_coproporphyrinogen-I"/>
    <property type="match status" value="1"/>
</dbReference>
<dbReference type="GO" id="GO:0051989">
    <property type="term" value="F:coproporphyrinogen dehydrogenase activity"/>
    <property type="evidence" value="ECO:0007669"/>
    <property type="project" value="UniProtKB-EC"/>
</dbReference>
<organism evidence="19 20">
    <name type="scientific">Hydrogenovibrio crunogenus</name>
    <dbReference type="NCBI Taxonomy" id="39765"/>
    <lineage>
        <taxon>Bacteria</taxon>
        <taxon>Pseudomonadati</taxon>
        <taxon>Pseudomonadota</taxon>
        <taxon>Gammaproteobacteria</taxon>
        <taxon>Thiotrichales</taxon>
        <taxon>Piscirickettsiaceae</taxon>
        <taxon>Hydrogenovibrio</taxon>
    </lineage>
</organism>
<reference evidence="19 20" key="1">
    <citation type="submission" date="2018-08" db="EMBL/GenBank/DDBJ databases">
        <title>Horizontal acquisition of hydrogen conversion ability and other habitat adaptations in Hydrogenovibrio crunogenus strains.</title>
        <authorList>
            <person name="Gonnella G."/>
            <person name="Adam N."/>
            <person name="Perner M."/>
        </authorList>
    </citation>
    <scope>NUCLEOTIDE SEQUENCE [LARGE SCALE GENOMIC DNA]</scope>
    <source>
        <strain evidence="19 20">SP-41</strain>
    </source>
</reference>
<comment type="similarity">
    <text evidence="3 15">Belongs to the anaerobic coproporphyrinogen-III oxidase family.</text>
</comment>
<dbReference type="GO" id="GO:0046872">
    <property type="term" value="F:metal ion binding"/>
    <property type="evidence" value="ECO:0007669"/>
    <property type="project" value="UniProtKB-KW"/>
</dbReference>
<feature type="domain" description="Radical SAM core" evidence="18">
    <location>
        <begin position="48"/>
        <end position="292"/>
    </location>
</feature>
<comment type="cofactor">
    <cofactor evidence="15 17">
        <name>[4Fe-4S] cluster</name>
        <dbReference type="ChEBI" id="CHEBI:49883"/>
    </cofactor>
    <text evidence="15 17">Binds 1 [4Fe-4S] cluster. The cluster is coordinated with 3 cysteines and an exchangeable S-adenosyl-L-methionine.</text>
</comment>
<feature type="binding site" evidence="16">
    <location>
        <position position="149"/>
    </location>
    <ligand>
        <name>S-adenosyl-L-methionine</name>
        <dbReference type="ChEBI" id="CHEBI:59789"/>
        <label>1</label>
    </ligand>
</feature>